<keyword evidence="12 20" id="KW-1133">Transmembrane helix</keyword>
<dbReference type="SUPFAM" id="SSF81648">
    <property type="entry name" value="a domain/subunit of cytochrome bc1 complex (Ubiquinol-cytochrome c reductase)"/>
    <property type="match status" value="1"/>
</dbReference>
<feature type="transmembrane region" description="Helical" evidence="20">
    <location>
        <begin position="145"/>
        <end position="166"/>
    </location>
</feature>
<dbReference type="SUPFAM" id="SSF81342">
    <property type="entry name" value="Transmembrane di-heme cytochromes"/>
    <property type="match status" value="1"/>
</dbReference>
<comment type="similarity">
    <text evidence="17 20">Belongs to the cytochrome b family.</text>
</comment>
<evidence type="ECO:0000256" key="20">
    <source>
        <dbReference type="RuleBase" id="RU362117"/>
    </source>
</evidence>
<keyword evidence="7 20" id="KW-0679">Respiratory chain</keyword>
<evidence type="ECO:0000256" key="18">
    <source>
        <dbReference type="PIRSR" id="PIRSR038885-1"/>
    </source>
</evidence>
<dbReference type="InterPro" id="IPR036150">
    <property type="entry name" value="Cyt_b/b6_C_sf"/>
</dbReference>
<dbReference type="Gene3D" id="1.20.810.10">
    <property type="entry name" value="Cytochrome Bc1 Complex, Chain C"/>
    <property type="match status" value="1"/>
</dbReference>
<dbReference type="GO" id="GO:0005743">
    <property type="term" value="C:mitochondrial inner membrane"/>
    <property type="evidence" value="ECO:0007669"/>
    <property type="project" value="UniProtKB-SubCell"/>
</dbReference>
<comment type="subcellular location">
    <subcellularLocation>
        <location evidence="2">Mitochondrion inner membrane</location>
        <topology evidence="2">Multi-pass membrane protein</topology>
    </subcellularLocation>
</comment>
<comment type="cofactor">
    <cofactor evidence="19">
        <name>heme</name>
        <dbReference type="ChEBI" id="CHEBI:30413"/>
    </cofactor>
    <text evidence="19">Binds 2 heme groups non-covalently.</text>
</comment>
<evidence type="ECO:0000256" key="2">
    <source>
        <dbReference type="ARBA" id="ARBA00004448"/>
    </source>
</evidence>
<protein>
    <recommendedName>
        <fullName evidence="4 20">Cytochrome b</fullName>
    </recommendedName>
</protein>
<dbReference type="InterPro" id="IPR016174">
    <property type="entry name" value="Di-haem_cyt_TM"/>
</dbReference>
<dbReference type="GO" id="GO:0045275">
    <property type="term" value="C:respiratory chain complex III"/>
    <property type="evidence" value="ECO:0007669"/>
    <property type="project" value="InterPro"/>
</dbReference>
<dbReference type="InterPro" id="IPR005797">
    <property type="entry name" value="Cyt_b/b6_N"/>
</dbReference>
<evidence type="ECO:0000256" key="15">
    <source>
        <dbReference type="ARBA" id="ARBA00023128"/>
    </source>
</evidence>
<comment type="cofactor">
    <cofactor evidence="20">
        <name>heme b</name>
        <dbReference type="ChEBI" id="CHEBI:60344"/>
    </cofactor>
    <text evidence="20">Binds 2 heme groups non-covalently.</text>
</comment>
<dbReference type="PIRSF" id="PIRSF038885">
    <property type="entry name" value="COB"/>
    <property type="match status" value="1"/>
</dbReference>
<feature type="transmembrane region" description="Helical" evidence="20">
    <location>
        <begin position="319"/>
        <end position="339"/>
    </location>
</feature>
<evidence type="ECO:0000256" key="7">
    <source>
        <dbReference type="ARBA" id="ARBA00022660"/>
    </source>
</evidence>
<evidence type="ECO:0000259" key="22">
    <source>
        <dbReference type="PROSITE" id="PS51003"/>
    </source>
</evidence>
<dbReference type="Pfam" id="PF00032">
    <property type="entry name" value="Cytochrom_B_C"/>
    <property type="match status" value="1"/>
</dbReference>
<feature type="transmembrane region" description="Helical" evidence="20">
    <location>
        <begin position="229"/>
        <end position="246"/>
    </location>
</feature>
<evidence type="ECO:0000256" key="11">
    <source>
        <dbReference type="ARBA" id="ARBA00022982"/>
    </source>
</evidence>
<comment type="function">
    <text evidence="1 20">Component of the ubiquinol-cytochrome c reductase complex (complex III or cytochrome b-c1 complex) that is part of the mitochondrial respiratory chain. The b-c1 complex mediates electron transfer from ubiquinol to cytochrome c. Contributes to the generation of a proton gradient across the mitochondrial membrane that is then used for ATP synthesis.</text>
</comment>
<dbReference type="EMBL" id="HQ123594">
    <property type="protein sequence ID" value="AEM06967.1"/>
    <property type="molecule type" value="Genomic_DNA"/>
</dbReference>
<evidence type="ECO:0000259" key="21">
    <source>
        <dbReference type="PROSITE" id="PS51002"/>
    </source>
</evidence>
<feature type="binding site" description="axial binding residue" evidence="19">
    <location>
        <position position="97"/>
    </location>
    <ligand>
        <name>heme b</name>
        <dbReference type="ChEBI" id="CHEBI:60344"/>
        <label>b566</label>
    </ligand>
    <ligandPart>
        <name>Fe</name>
        <dbReference type="ChEBI" id="CHEBI:18248"/>
    </ligandPart>
</feature>
<keyword evidence="9 19" id="KW-0479">Metal-binding</keyword>
<gene>
    <name evidence="23" type="primary">cytb</name>
</gene>
<keyword evidence="16 20" id="KW-0472">Membrane</keyword>
<dbReference type="GO" id="GO:0046872">
    <property type="term" value="F:metal ion binding"/>
    <property type="evidence" value="ECO:0007669"/>
    <property type="project" value="UniProtKB-UniRule"/>
</dbReference>
<keyword evidence="15 20" id="KW-0496">Mitochondrion</keyword>
<evidence type="ECO:0000313" key="23">
    <source>
        <dbReference type="EMBL" id="AEM06967.1"/>
    </source>
</evidence>
<dbReference type="PANTHER" id="PTHR19271:SF16">
    <property type="entry name" value="CYTOCHROME B"/>
    <property type="match status" value="1"/>
</dbReference>
<feature type="domain" description="Cytochrome b/b6 C-terminal region profile" evidence="22">
    <location>
        <begin position="210"/>
        <end position="380"/>
    </location>
</feature>
<dbReference type="InterPro" id="IPR048259">
    <property type="entry name" value="Cytochrome_b_N_euk/bac"/>
</dbReference>
<feature type="transmembrane region" description="Helical" evidence="20">
    <location>
        <begin position="115"/>
        <end position="133"/>
    </location>
</feature>
<dbReference type="RefSeq" id="YP_010902277.1">
    <property type="nucleotide sequence ID" value="NC_081583.1"/>
</dbReference>
<evidence type="ECO:0000256" key="9">
    <source>
        <dbReference type="ARBA" id="ARBA00022723"/>
    </source>
</evidence>
<name>V9I2W8_9RODE</name>
<organism evidence="23">
    <name type="scientific">Neodon linzhiensis</name>
    <dbReference type="NCBI Taxonomy" id="1073271"/>
    <lineage>
        <taxon>Eukaryota</taxon>
        <taxon>Metazoa</taxon>
        <taxon>Chordata</taxon>
        <taxon>Craniata</taxon>
        <taxon>Vertebrata</taxon>
        <taxon>Euteleostomi</taxon>
        <taxon>Mammalia</taxon>
        <taxon>Eutheria</taxon>
        <taxon>Euarchontoglires</taxon>
        <taxon>Glires</taxon>
        <taxon>Rodentia</taxon>
        <taxon>Myomorpha</taxon>
        <taxon>Muroidea</taxon>
        <taxon>Cricetidae</taxon>
        <taxon>Arvicolinae</taxon>
        <taxon>Neodon</taxon>
    </lineage>
</organism>
<evidence type="ECO:0000256" key="16">
    <source>
        <dbReference type="ARBA" id="ARBA00023136"/>
    </source>
</evidence>
<feature type="binding site" description="axial binding residue" evidence="19">
    <location>
        <position position="196"/>
    </location>
    <ligand>
        <name>heme b</name>
        <dbReference type="ChEBI" id="CHEBI:60344"/>
        <label>b566</label>
    </ligand>
    <ligandPart>
        <name>Fe</name>
        <dbReference type="ChEBI" id="CHEBI:18248"/>
    </ligandPart>
</feature>
<evidence type="ECO:0000256" key="8">
    <source>
        <dbReference type="ARBA" id="ARBA00022692"/>
    </source>
</evidence>
<feature type="transmembrane region" description="Helical" evidence="20">
    <location>
        <begin position="81"/>
        <end position="103"/>
    </location>
</feature>
<evidence type="ECO:0000256" key="17">
    <source>
        <dbReference type="ARBA" id="ARBA00061233"/>
    </source>
</evidence>
<dbReference type="FunFam" id="1.20.810.10:FF:000002">
    <property type="entry name" value="Cytochrome b"/>
    <property type="match status" value="1"/>
</dbReference>
<evidence type="ECO:0000256" key="5">
    <source>
        <dbReference type="ARBA" id="ARBA00022448"/>
    </source>
</evidence>
<evidence type="ECO:0000256" key="4">
    <source>
        <dbReference type="ARBA" id="ARBA00013531"/>
    </source>
</evidence>
<dbReference type="PROSITE" id="PS51003">
    <property type="entry name" value="CYTB_CTER"/>
    <property type="match status" value="1"/>
</dbReference>
<dbReference type="Pfam" id="PF00033">
    <property type="entry name" value="Cytochrome_B"/>
    <property type="match status" value="1"/>
</dbReference>
<dbReference type="GO" id="GO:0016491">
    <property type="term" value="F:oxidoreductase activity"/>
    <property type="evidence" value="ECO:0007669"/>
    <property type="project" value="UniProtKB-UniRule"/>
</dbReference>
<dbReference type="AlphaFoldDB" id="V9I2W8"/>
<proteinExistence type="inferred from homology"/>
<evidence type="ECO:0000256" key="14">
    <source>
        <dbReference type="ARBA" id="ARBA00023075"/>
    </source>
</evidence>
<feature type="binding site" evidence="18">
    <location>
        <position position="201"/>
    </location>
    <ligand>
        <name>a ubiquinone</name>
        <dbReference type="ChEBI" id="CHEBI:16389"/>
    </ligand>
</feature>
<dbReference type="InterPro" id="IPR005798">
    <property type="entry name" value="Cyt_b/b6_C"/>
</dbReference>
<keyword evidence="8 20" id="KW-0812">Transmembrane</keyword>
<dbReference type="InterPro" id="IPR048260">
    <property type="entry name" value="Cytochrome_b_C_euk/bac"/>
</dbReference>
<reference evidence="23" key="1">
    <citation type="journal article" date="2012" name="Zootaxa">
        <title>A new vole from Xizang, China and the molecular phylogeny of the genus Neodon (Cricetidae: Arvicolinae).</title>
        <authorList>
            <person name="Liu S.Y."/>
            <person name="Sun Z.Y."/>
            <person name="Liu Y."/>
            <person name="Wang H."/>
            <person name="Guo P."/>
            <person name="Murphy R.W."/>
        </authorList>
    </citation>
    <scope>NUCLEOTIDE SEQUENCE</scope>
</reference>
<keyword evidence="11 20" id="KW-0249">Electron transport</keyword>
<dbReference type="GO" id="GO:0006122">
    <property type="term" value="P:mitochondrial electron transport, ubiquinol to cytochrome c"/>
    <property type="evidence" value="ECO:0007669"/>
    <property type="project" value="TreeGrafter"/>
</dbReference>
<feature type="domain" description="Cytochrome b/b6 N-terminal region profile" evidence="21">
    <location>
        <begin position="1"/>
        <end position="209"/>
    </location>
</feature>
<feature type="transmembrane region" description="Helical" evidence="20">
    <location>
        <begin position="30"/>
        <end position="52"/>
    </location>
</feature>
<dbReference type="InterPro" id="IPR027387">
    <property type="entry name" value="Cytb/b6-like_sf"/>
</dbReference>
<feature type="transmembrane region" description="Helical" evidence="20">
    <location>
        <begin position="288"/>
        <end position="307"/>
    </location>
</feature>
<dbReference type="GeneID" id="84025291"/>
<dbReference type="PANTHER" id="PTHR19271">
    <property type="entry name" value="CYTOCHROME B"/>
    <property type="match status" value="1"/>
</dbReference>
<comment type="subunit">
    <text evidence="3">The cytochrome bc1 complex contains 11 subunits: 3 respiratory subunits (MT-CYB, CYC1 and UQCRFS1), 2 core proteins (UQCRC1 and UQCRC2) and 6 low-molecular weight proteins (UQCRH/QCR6, UQCRB/QCR7, UQCRQ/QCR8, UQCR10/QCR9, UQCR11/QCR10 and a cleavage product of UQCRFS1). This cytochrome bc1 complex then forms a dimer.</text>
</comment>
<evidence type="ECO:0000256" key="10">
    <source>
        <dbReference type="ARBA" id="ARBA00022792"/>
    </source>
</evidence>
<evidence type="ECO:0000256" key="13">
    <source>
        <dbReference type="ARBA" id="ARBA00023004"/>
    </source>
</evidence>
<dbReference type="CDD" id="cd00284">
    <property type="entry name" value="Cytochrome_b_N"/>
    <property type="match status" value="1"/>
</dbReference>
<keyword evidence="14" id="KW-0830">Ubiquinone</keyword>
<keyword evidence="10" id="KW-0999">Mitochondrion inner membrane</keyword>
<keyword evidence="5 20" id="KW-0813">Transport</keyword>
<evidence type="ECO:0000256" key="1">
    <source>
        <dbReference type="ARBA" id="ARBA00002566"/>
    </source>
</evidence>
<dbReference type="InterPro" id="IPR030689">
    <property type="entry name" value="Cytochrome_b"/>
</dbReference>
<feature type="transmembrane region" description="Helical" evidence="20">
    <location>
        <begin position="178"/>
        <end position="200"/>
    </location>
</feature>
<sequence>MTVIRKNHPLIKIINHSFIDLPAPSNISSWWNFGSLLGLCLIVQILTGLFLAMHYTSDTSTAFSSVAHICRDVNYGWLIRYLHANGASMFFICLFLHVGRGIYYGSYNMIETWNMGIILLFAVMATAFMGYVLPWGQMSFWGATVITNLLSAIPYIGTSLVEWIWGGFSVDKATLTRFFAFHFILPFIIIALALVHLLFLHETGSSNPTGLNSDADKIPFHPYYTIKDFLGVLLLLMVLMILALFFPDVLGDPDNFTPANPLNTPPHIKPEWYFLFAYAILRSIPNKLGGVLALILSILILALMPFLHTSKQRTLTFRPITQTMYWILVADLLILTWIGGQPVEYPFIIIGQTASIAYFTIIVILMPMAGMIENNILDLD</sequence>
<evidence type="ECO:0000256" key="12">
    <source>
        <dbReference type="ARBA" id="ARBA00022989"/>
    </source>
</evidence>
<dbReference type="CDD" id="cd00290">
    <property type="entry name" value="cytochrome_b_C"/>
    <property type="match status" value="1"/>
</dbReference>
<feature type="transmembrane region" description="Helical" evidence="20">
    <location>
        <begin position="345"/>
        <end position="366"/>
    </location>
</feature>
<dbReference type="PROSITE" id="PS51002">
    <property type="entry name" value="CYTB_NTER"/>
    <property type="match status" value="1"/>
</dbReference>
<evidence type="ECO:0000256" key="3">
    <source>
        <dbReference type="ARBA" id="ARBA00011088"/>
    </source>
</evidence>
<feature type="binding site" description="axial binding residue" evidence="19">
    <location>
        <position position="182"/>
    </location>
    <ligand>
        <name>heme b</name>
        <dbReference type="ChEBI" id="CHEBI:60344"/>
        <label>b562</label>
    </ligand>
    <ligandPart>
        <name>Fe</name>
        <dbReference type="ChEBI" id="CHEBI:18248"/>
    </ligandPart>
</feature>
<dbReference type="GO" id="GO:0008121">
    <property type="term" value="F:quinol-cytochrome-c reductase activity"/>
    <property type="evidence" value="ECO:0007669"/>
    <property type="project" value="InterPro"/>
</dbReference>
<keyword evidence="13 19" id="KW-0408">Iron</keyword>
<geneLocation type="mitochondrion" evidence="23"/>
<feature type="binding site" description="axial binding residue" evidence="19">
    <location>
        <position position="83"/>
    </location>
    <ligand>
        <name>heme b</name>
        <dbReference type="ChEBI" id="CHEBI:60344"/>
        <label>b562</label>
    </ligand>
    <ligandPart>
        <name>Fe</name>
        <dbReference type="ChEBI" id="CHEBI:18248"/>
    </ligandPart>
</feature>
<keyword evidence="6 19" id="KW-0349">Heme</keyword>
<evidence type="ECO:0000256" key="19">
    <source>
        <dbReference type="PIRSR" id="PIRSR038885-2"/>
    </source>
</evidence>
<accession>V9I2W8</accession>
<evidence type="ECO:0000256" key="6">
    <source>
        <dbReference type="ARBA" id="ARBA00022617"/>
    </source>
</evidence>